<keyword evidence="7" id="KW-0238">DNA-binding</keyword>
<evidence type="ECO:0000256" key="5">
    <source>
        <dbReference type="ARBA" id="ARBA00022833"/>
    </source>
</evidence>
<feature type="compositionally biased region" description="Acidic residues" evidence="12">
    <location>
        <begin position="905"/>
        <end position="916"/>
    </location>
</feature>
<dbReference type="GO" id="GO:0008270">
    <property type="term" value="F:zinc ion binding"/>
    <property type="evidence" value="ECO:0007669"/>
    <property type="project" value="UniProtKB-KW"/>
</dbReference>
<dbReference type="PANTHER" id="PTHR24384">
    <property type="entry name" value="FINGER PUTATIVE TRANSCRIPTION FACTOR FAMILY-RELATED"/>
    <property type="match status" value="1"/>
</dbReference>
<keyword evidence="9" id="KW-0539">Nucleus</keyword>
<evidence type="ECO:0000259" key="13">
    <source>
        <dbReference type="PROSITE" id="PS50157"/>
    </source>
</evidence>
<evidence type="ECO:0000256" key="7">
    <source>
        <dbReference type="ARBA" id="ARBA00023125"/>
    </source>
</evidence>
<proteinExistence type="predicted"/>
<feature type="coiled-coil region" evidence="11">
    <location>
        <begin position="637"/>
        <end position="681"/>
    </location>
</feature>
<dbReference type="FunFam" id="3.30.160.60:FF:000446">
    <property type="entry name" value="Zinc finger protein"/>
    <property type="match status" value="1"/>
</dbReference>
<feature type="domain" description="C2H2-type" evidence="13">
    <location>
        <begin position="252"/>
        <end position="280"/>
    </location>
</feature>
<dbReference type="AlphaFoldDB" id="A0A811UQ76"/>
<dbReference type="KEGG" id="ccat:101461462"/>
<evidence type="ECO:0000256" key="11">
    <source>
        <dbReference type="SAM" id="Coils"/>
    </source>
</evidence>
<keyword evidence="15" id="KW-1185">Reference proteome</keyword>
<dbReference type="PANTHER" id="PTHR24384:SF189">
    <property type="entry name" value="C2H2-TYPE DOMAIN-CONTAINING PROTEIN-RELATED"/>
    <property type="match status" value="1"/>
</dbReference>
<evidence type="ECO:0000256" key="4">
    <source>
        <dbReference type="ARBA" id="ARBA00022771"/>
    </source>
</evidence>
<feature type="compositionally biased region" description="Basic residues" evidence="12">
    <location>
        <begin position="721"/>
        <end position="731"/>
    </location>
</feature>
<keyword evidence="4 10" id="KW-0863">Zinc-finger</keyword>
<dbReference type="InterPro" id="IPR013087">
    <property type="entry name" value="Znf_C2H2_type"/>
</dbReference>
<gene>
    <name evidence="14" type="ORF">CCAP1982_LOCUS7700</name>
</gene>
<keyword evidence="3" id="KW-0677">Repeat</keyword>
<feature type="domain" description="C2H2-type" evidence="13">
    <location>
        <begin position="794"/>
        <end position="821"/>
    </location>
</feature>
<evidence type="ECO:0000313" key="15">
    <source>
        <dbReference type="Proteomes" id="UP000606786"/>
    </source>
</evidence>
<evidence type="ECO:0000256" key="10">
    <source>
        <dbReference type="PROSITE-ProRule" id="PRU00042"/>
    </source>
</evidence>
<reference evidence="14" key="1">
    <citation type="submission" date="2020-11" db="EMBL/GenBank/DDBJ databases">
        <authorList>
            <person name="Whitehead M."/>
        </authorList>
    </citation>
    <scope>NUCLEOTIDE SEQUENCE</scope>
    <source>
        <strain evidence="14">EGII</strain>
    </source>
</reference>
<feature type="domain" description="C2H2-type" evidence="13">
    <location>
        <begin position="737"/>
        <end position="764"/>
    </location>
</feature>
<keyword evidence="5" id="KW-0862">Zinc</keyword>
<dbReference type="FunFam" id="3.30.160.60:FF:000065">
    <property type="entry name" value="B-cell CLL/lymphoma 6, member B"/>
    <property type="match status" value="1"/>
</dbReference>
<protein>
    <submittedName>
        <fullName evidence="14">(Mediterranean fruit fly) hypothetical protein</fullName>
    </submittedName>
</protein>
<evidence type="ECO:0000313" key="14">
    <source>
        <dbReference type="EMBL" id="CAD6999163.1"/>
    </source>
</evidence>
<evidence type="ECO:0000256" key="12">
    <source>
        <dbReference type="SAM" id="MobiDB-lite"/>
    </source>
</evidence>
<dbReference type="GO" id="GO:0005634">
    <property type="term" value="C:nucleus"/>
    <property type="evidence" value="ECO:0007669"/>
    <property type="project" value="UniProtKB-SubCell"/>
</dbReference>
<dbReference type="Pfam" id="PF00096">
    <property type="entry name" value="zf-C2H2"/>
    <property type="match status" value="2"/>
</dbReference>
<dbReference type="GO" id="GO:0000981">
    <property type="term" value="F:DNA-binding transcription factor activity, RNA polymerase II-specific"/>
    <property type="evidence" value="ECO:0007669"/>
    <property type="project" value="TreeGrafter"/>
</dbReference>
<evidence type="ECO:0000256" key="3">
    <source>
        <dbReference type="ARBA" id="ARBA00022737"/>
    </source>
</evidence>
<evidence type="ECO:0000256" key="8">
    <source>
        <dbReference type="ARBA" id="ARBA00023163"/>
    </source>
</evidence>
<dbReference type="PROSITE" id="PS00028">
    <property type="entry name" value="ZINC_FINGER_C2H2_1"/>
    <property type="match status" value="5"/>
</dbReference>
<comment type="subcellular location">
    <subcellularLocation>
        <location evidence="1">Nucleus</location>
    </subcellularLocation>
</comment>
<evidence type="ECO:0000256" key="9">
    <source>
        <dbReference type="ARBA" id="ARBA00023242"/>
    </source>
</evidence>
<dbReference type="SMART" id="SM00355">
    <property type="entry name" value="ZnF_C2H2"/>
    <property type="match status" value="8"/>
</dbReference>
<dbReference type="OrthoDB" id="3437960at2759"/>
<evidence type="ECO:0000256" key="1">
    <source>
        <dbReference type="ARBA" id="ARBA00004123"/>
    </source>
</evidence>
<accession>A0A811UQ76</accession>
<sequence length="934" mass="106106">MADESVQIKQEPLEQNYAAEMDDVDADATCSSGVNIECSFSMSGKRACSQNEVLDIVDLNPDIIIKEEPDFYDDNYAETVLESVEAKDIHFSSILKSSKSMPENVQIKAEPEDNFDYPTEIFNSSENLPKYTNDASAEQKQLHNLSCHFQVLDEHENIITVTAADLPPDDGELAFIEKLKTNLKPTEVKKSKKIVICKLCMKRCTQDMNYAYHMEQHRRNRLFCIRKTCESWFSSLEECEAHEYGLHNITIFKCNVCNHKFHNFEQLCQHKVKMHSKLQRFICSICRDWFISIQELHEHWASLLDRCGRIVNIQEETPEQIIKLLQERKAQTESRNSYKIKSASTAIPVGLKLKIKPLLDNSTSQGITNIPPNLIEIKKEPMDFETVIPDFPLKPKTESLNTNEVQFHKSSTLMNGLPIVPVKLRLRKFPLSLTTVENEEDNSTPAILQYKRNSLGQALAQRITAKFSLKSVPKMFNLTNKVREDNLENTKAPELTTESFKRIPNGMRKTKTNTVESVAVAAQSDTNINEIPSKILKLSSNFKIVKMAKELQPNLVKLVTPKTSPQALNNSIHSVTADTPSVLSTSDQQQDIPLKSSHDNNGGRCFILKEIEVPPLDQTAAVAKLESITKTNKELSLSELLNEVLVNKNNNKNLEVKQVLEINAEDVKKEIEKEMTEQQNDDSISTATFSDCSLGSGSTSTATNALLQNGGDLPKRQTQLSRRRNNRSKRKEHPEGYICPKCSRRYSTQGMVKEHLRNDCGRKPQNECDICHKCFFSTSTLNCHRTIHTGELPHKCNYCEKRFRTRGQVTVHHRTHTGERPFVCEICSQSFTHRETLISHLSRHIGMKRYKCYGCNKQFSCISGLSMHRSTRPESCGKIELNTRAIGPRVRVIRGRVVFEPQPTEPEDDAVDEDSDNVPIGVPLNEVLTEIQNK</sequence>
<name>A0A811UQ76_CERCA</name>
<dbReference type="GO" id="GO:0000978">
    <property type="term" value="F:RNA polymerase II cis-regulatory region sequence-specific DNA binding"/>
    <property type="evidence" value="ECO:0007669"/>
    <property type="project" value="TreeGrafter"/>
</dbReference>
<dbReference type="Proteomes" id="UP000606786">
    <property type="component" value="Unassembled WGS sequence"/>
</dbReference>
<feature type="domain" description="C2H2-type" evidence="13">
    <location>
        <begin position="822"/>
        <end position="849"/>
    </location>
</feature>
<keyword evidence="11" id="KW-0175">Coiled coil</keyword>
<feature type="region of interest" description="Disordered" evidence="12">
    <location>
        <begin position="901"/>
        <end position="920"/>
    </location>
</feature>
<dbReference type="EMBL" id="CAJHJT010000012">
    <property type="protein sequence ID" value="CAD6999163.1"/>
    <property type="molecule type" value="Genomic_DNA"/>
</dbReference>
<dbReference type="SUPFAM" id="SSF57667">
    <property type="entry name" value="beta-beta-alpha zinc fingers"/>
    <property type="match status" value="2"/>
</dbReference>
<organism evidence="14 15">
    <name type="scientific">Ceratitis capitata</name>
    <name type="common">Mediterranean fruit fly</name>
    <name type="synonym">Tephritis capitata</name>
    <dbReference type="NCBI Taxonomy" id="7213"/>
    <lineage>
        <taxon>Eukaryota</taxon>
        <taxon>Metazoa</taxon>
        <taxon>Ecdysozoa</taxon>
        <taxon>Arthropoda</taxon>
        <taxon>Hexapoda</taxon>
        <taxon>Insecta</taxon>
        <taxon>Pterygota</taxon>
        <taxon>Neoptera</taxon>
        <taxon>Endopterygota</taxon>
        <taxon>Diptera</taxon>
        <taxon>Brachycera</taxon>
        <taxon>Muscomorpha</taxon>
        <taxon>Tephritoidea</taxon>
        <taxon>Tephritidae</taxon>
        <taxon>Ceratitis</taxon>
        <taxon>Ceratitis</taxon>
    </lineage>
</organism>
<evidence type="ECO:0000256" key="6">
    <source>
        <dbReference type="ARBA" id="ARBA00023015"/>
    </source>
</evidence>
<dbReference type="PROSITE" id="PS50157">
    <property type="entry name" value="ZINC_FINGER_C2H2_2"/>
    <property type="match status" value="5"/>
</dbReference>
<evidence type="ECO:0000256" key="2">
    <source>
        <dbReference type="ARBA" id="ARBA00022723"/>
    </source>
</evidence>
<keyword evidence="6" id="KW-0805">Transcription regulation</keyword>
<dbReference type="InterPro" id="IPR036236">
    <property type="entry name" value="Znf_C2H2_sf"/>
</dbReference>
<keyword evidence="2" id="KW-0479">Metal-binding</keyword>
<feature type="region of interest" description="Disordered" evidence="12">
    <location>
        <begin position="703"/>
        <end position="735"/>
    </location>
</feature>
<keyword evidence="8" id="KW-0804">Transcription</keyword>
<comment type="caution">
    <text evidence="14">The sequence shown here is derived from an EMBL/GenBank/DDBJ whole genome shotgun (WGS) entry which is preliminary data.</text>
</comment>
<dbReference type="Gene3D" id="3.30.160.60">
    <property type="entry name" value="Classic Zinc Finger"/>
    <property type="match status" value="3"/>
</dbReference>
<dbReference type="InterPro" id="IPR050752">
    <property type="entry name" value="C2H2-ZF_domain"/>
</dbReference>
<feature type="domain" description="C2H2-type" evidence="13">
    <location>
        <begin position="766"/>
        <end position="793"/>
    </location>
</feature>